<accession>A0A4Y7TP17</accession>
<dbReference type="EMBL" id="QPFP01000007">
    <property type="protein sequence ID" value="TEB35269.1"/>
    <property type="molecule type" value="Genomic_DNA"/>
</dbReference>
<evidence type="ECO:0000256" key="1">
    <source>
        <dbReference type="SAM" id="MobiDB-lite"/>
    </source>
</evidence>
<feature type="region of interest" description="Disordered" evidence="1">
    <location>
        <begin position="119"/>
        <end position="163"/>
    </location>
</feature>
<feature type="compositionally biased region" description="Basic and acidic residues" evidence="1">
    <location>
        <begin position="204"/>
        <end position="217"/>
    </location>
</feature>
<gene>
    <name evidence="2" type="ORF">FA13DRAFT_1331817</name>
</gene>
<sequence length="401" mass="43340">MMPSMGQPITPSRVSMALEGLGVGKRKSSPVDAPSTVTVYPAKDGVDMEEGDLERWNEKDWARVQAWASACPSLKRVDLAGVGWECRGPQPGPSIPPHTEEEAVPHKDEVQPATTDVVEANPPTAAPQPVDTAHHTHKTMPSLPPPLPPKDHPVVAPSTVSSPPTQVVPLAFVQPSATGTVPFPSRSPVVATHPSPPPTGDVHGATEKEKERKRLESIRILAKISARNQRWVPRDADPDENEENSSDEGQEPSREVRGTLYPSPEDVQKDKAAKPYMEPDLPTPKKANSVPLPELTKGDGHSYTTSFSSRIATEGSMASTDFGTNFTSRFGDGFVQESQEEVAWEEGQSEELSYASAPSRGELDGNGDIIVGNLRLTRYIESDSEESETEESIGVSLNRRA</sequence>
<feature type="region of interest" description="Disordered" evidence="1">
    <location>
        <begin position="177"/>
        <end position="303"/>
    </location>
</feature>
<proteinExistence type="predicted"/>
<keyword evidence="3" id="KW-1185">Reference proteome</keyword>
<feature type="region of interest" description="Disordered" evidence="1">
    <location>
        <begin position="345"/>
        <end position="368"/>
    </location>
</feature>
<reference evidence="2 3" key="1">
    <citation type="journal article" date="2019" name="Nat. Ecol. Evol.">
        <title>Megaphylogeny resolves global patterns of mushroom evolution.</title>
        <authorList>
            <person name="Varga T."/>
            <person name="Krizsan K."/>
            <person name="Foldi C."/>
            <person name="Dima B."/>
            <person name="Sanchez-Garcia M."/>
            <person name="Sanchez-Ramirez S."/>
            <person name="Szollosi G.J."/>
            <person name="Szarkandi J.G."/>
            <person name="Papp V."/>
            <person name="Albert L."/>
            <person name="Andreopoulos W."/>
            <person name="Angelini C."/>
            <person name="Antonin V."/>
            <person name="Barry K.W."/>
            <person name="Bougher N.L."/>
            <person name="Buchanan P."/>
            <person name="Buyck B."/>
            <person name="Bense V."/>
            <person name="Catcheside P."/>
            <person name="Chovatia M."/>
            <person name="Cooper J."/>
            <person name="Damon W."/>
            <person name="Desjardin D."/>
            <person name="Finy P."/>
            <person name="Geml J."/>
            <person name="Haridas S."/>
            <person name="Hughes K."/>
            <person name="Justo A."/>
            <person name="Karasinski D."/>
            <person name="Kautmanova I."/>
            <person name="Kiss B."/>
            <person name="Kocsube S."/>
            <person name="Kotiranta H."/>
            <person name="LaButti K.M."/>
            <person name="Lechner B.E."/>
            <person name="Liimatainen K."/>
            <person name="Lipzen A."/>
            <person name="Lukacs Z."/>
            <person name="Mihaltcheva S."/>
            <person name="Morgado L.N."/>
            <person name="Niskanen T."/>
            <person name="Noordeloos M.E."/>
            <person name="Ohm R.A."/>
            <person name="Ortiz-Santana B."/>
            <person name="Ovrebo C."/>
            <person name="Racz N."/>
            <person name="Riley R."/>
            <person name="Savchenko A."/>
            <person name="Shiryaev A."/>
            <person name="Soop K."/>
            <person name="Spirin V."/>
            <person name="Szebenyi C."/>
            <person name="Tomsovsky M."/>
            <person name="Tulloss R.E."/>
            <person name="Uehling J."/>
            <person name="Grigoriev I.V."/>
            <person name="Vagvolgyi C."/>
            <person name="Papp T."/>
            <person name="Martin F.M."/>
            <person name="Miettinen O."/>
            <person name="Hibbett D.S."/>
            <person name="Nagy L.G."/>
        </authorList>
    </citation>
    <scope>NUCLEOTIDE SEQUENCE [LARGE SCALE GENOMIC DNA]</scope>
    <source>
        <strain evidence="2 3">FP101781</strain>
    </source>
</reference>
<dbReference type="OrthoDB" id="10633164at2759"/>
<dbReference type="Proteomes" id="UP000298030">
    <property type="component" value="Unassembled WGS sequence"/>
</dbReference>
<organism evidence="2 3">
    <name type="scientific">Coprinellus micaceus</name>
    <name type="common">Glistening ink-cap mushroom</name>
    <name type="synonym">Coprinus micaceus</name>
    <dbReference type="NCBI Taxonomy" id="71717"/>
    <lineage>
        <taxon>Eukaryota</taxon>
        <taxon>Fungi</taxon>
        <taxon>Dikarya</taxon>
        <taxon>Basidiomycota</taxon>
        <taxon>Agaricomycotina</taxon>
        <taxon>Agaricomycetes</taxon>
        <taxon>Agaricomycetidae</taxon>
        <taxon>Agaricales</taxon>
        <taxon>Agaricineae</taxon>
        <taxon>Psathyrellaceae</taxon>
        <taxon>Coprinellus</taxon>
    </lineage>
</organism>
<evidence type="ECO:0000313" key="3">
    <source>
        <dbReference type="Proteomes" id="UP000298030"/>
    </source>
</evidence>
<comment type="caution">
    <text evidence="2">The sequence shown here is derived from an EMBL/GenBank/DDBJ whole genome shotgun (WGS) entry which is preliminary data.</text>
</comment>
<dbReference type="AlphaFoldDB" id="A0A4Y7TP17"/>
<feature type="compositionally biased region" description="Low complexity" evidence="1">
    <location>
        <begin position="154"/>
        <end position="163"/>
    </location>
</feature>
<feature type="compositionally biased region" description="Acidic residues" evidence="1">
    <location>
        <begin position="382"/>
        <end position="391"/>
    </location>
</feature>
<protein>
    <submittedName>
        <fullName evidence="2">Uncharacterized protein</fullName>
    </submittedName>
</protein>
<name>A0A4Y7TP17_COPMI</name>
<evidence type="ECO:0000313" key="2">
    <source>
        <dbReference type="EMBL" id="TEB35269.1"/>
    </source>
</evidence>
<feature type="region of interest" description="Disordered" evidence="1">
    <location>
        <begin position="381"/>
        <end position="401"/>
    </location>
</feature>
<feature type="compositionally biased region" description="Acidic residues" evidence="1">
    <location>
        <begin position="237"/>
        <end position="250"/>
    </location>
</feature>